<dbReference type="Gene3D" id="3.80.10.10">
    <property type="entry name" value="Ribonuclease Inhibitor"/>
    <property type="match status" value="1"/>
</dbReference>
<dbReference type="InterPro" id="IPR032675">
    <property type="entry name" value="LRR_dom_sf"/>
</dbReference>
<feature type="compositionally biased region" description="Basic and acidic residues" evidence="1">
    <location>
        <begin position="98"/>
        <end position="112"/>
    </location>
</feature>
<accession>A0A8S3V896</accession>
<protein>
    <submittedName>
        <fullName evidence="2">Uncharacterized protein</fullName>
    </submittedName>
</protein>
<dbReference type="EMBL" id="CAJPWZ010003046">
    <property type="protein sequence ID" value="CAG2250289.1"/>
    <property type="molecule type" value="Genomic_DNA"/>
</dbReference>
<reference evidence="2" key="1">
    <citation type="submission" date="2021-03" db="EMBL/GenBank/DDBJ databases">
        <authorList>
            <person name="Bekaert M."/>
        </authorList>
    </citation>
    <scope>NUCLEOTIDE SEQUENCE</scope>
</reference>
<evidence type="ECO:0000313" key="3">
    <source>
        <dbReference type="Proteomes" id="UP000683360"/>
    </source>
</evidence>
<dbReference type="OrthoDB" id="10257471at2759"/>
<comment type="caution">
    <text evidence="2">The sequence shown here is derived from an EMBL/GenBank/DDBJ whole genome shotgun (WGS) entry which is preliminary data.</text>
</comment>
<dbReference type="Proteomes" id="UP000683360">
    <property type="component" value="Unassembled WGS sequence"/>
</dbReference>
<dbReference type="AlphaFoldDB" id="A0A8S3V896"/>
<proteinExistence type="predicted"/>
<evidence type="ECO:0000256" key="1">
    <source>
        <dbReference type="SAM" id="MobiDB-lite"/>
    </source>
</evidence>
<keyword evidence="3" id="KW-1185">Reference proteome</keyword>
<gene>
    <name evidence="2" type="ORF">MEDL_62010</name>
</gene>
<dbReference type="SUPFAM" id="SSF52047">
    <property type="entry name" value="RNI-like"/>
    <property type="match status" value="1"/>
</dbReference>
<organism evidence="2 3">
    <name type="scientific">Mytilus edulis</name>
    <name type="common">Blue mussel</name>
    <dbReference type="NCBI Taxonomy" id="6550"/>
    <lineage>
        <taxon>Eukaryota</taxon>
        <taxon>Metazoa</taxon>
        <taxon>Spiralia</taxon>
        <taxon>Lophotrochozoa</taxon>
        <taxon>Mollusca</taxon>
        <taxon>Bivalvia</taxon>
        <taxon>Autobranchia</taxon>
        <taxon>Pteriomorphia</taxon>
        <taxon>Mytilida</taxon>
        <taxon>Mytiloidea</taxon>
        <taxon>Mytilidae</taxon>
        <taxon>Mytilinae</taxon>
        <taxon>Mytilus</taxon>
    </lineage>
</organism>
<name>A0A8S3V896_MYTED</name>
<evidence type="ECO:0000313" key="2">
    <source>
        <dbReference type="EMBL" id="CAG2250289.1"/>
    </source>
</evidence>
<sequence length="221" mass="25016">MDSGVIAIANSCRYLVKISFDNNVDIGDLSLSSIATYCLFLREASFSGCYGIKLLGVTSFISSCIWLDKRDCSFCEGRMDDNSTTVRTHTRKSNNPREAIDENEGNKETHEHFDNRAEGCVQDNVAISYTDPLTERVFIRHYDNEQGAGFKVHSHLKYLSLKACRLLSNVTILTVCELCPDLREVDLIGTTAHIDQVDDFKGAHKFQPQLMKIRLHDMNFH</sequence>
<feature type="region of interest" description="Disordered" evidence="1">
    <location>
        <begin position="85"/>
        <end position="112"/>
    </location>
</feature>